<dbReference type="InterPro" id="IPR006119">
    <property type="entry name" value="Resolv_N"/>
</dbReference>
<dbReference type="EMBL" id="AZQP01000115">
    <property type="protein sequence ID" value="EYE87154.1"/>
    <property type="molecule type" value="Genomic_DNA"/>
</dbReference>
<dbReference type="Pfam" id="PF00239">
    <property type="entry name" value="Resolvase"/>
    <property type="match status" value="1"/>
</dbReference>
<dbReference type="OrthoDB" id="9769353at2"/>
<feature type="domain" description="Resolvase/invertase-type recombinase catalytic" evidence="2">
    <location>
        <begin position="1"/>
        <end position="139"/>
    </location>
</feature>
<comment type="caution">
    <text evidence="4">The sequence shown here is derived from an EMBL/GenBank/DDBJ whole genome shotgun (WGS) entry which is preliminary data.</text>
</comment>
<feature type="non-terminal residue" evidence="4">
    <location>
        <position position="1"/>
    </location>
</feature>
<dbReference type="InterPro" id="IPR036162">
    <property type="entry name" value="Resolvase-like_N_sf"/>
</dbReference>
<gene>
    <name evidence="4" type="ORF">Q428_14935</name>
</gene>
<dbReference type="GO" id="GO:0003677">
    <property type="term" value="F:DNA binding"/>
    <property type="evidence" value="ECO:0007669"/>
    <property type="project" value="InterPro"/>
</dbReference>
<dbReference type="Pfam" id="PF07508">
    <property type="entry name" value="Recombinase"/>
    <property type="match status" value="1"/>
</dbReference>
<dbReference type="AlphaFoldDB" id="A0A017RRS6"/>
<dbReference type="Gene3D" id="3.40.50.1390">
    <property type="entry name" value="Resolvase, N-terminal catalytic domain"/>
    <property type="match status" value="1"/>
</dbReference>
<dbReference type="InterPro" id="IPR011109">
    <property type="entry name" value="DNA_bind_recombinase_dom"/>
</dbReference>
<dbReference type="Proteomes" id="UP000019681">
    <property type="component" value="Unassembled WGS sequence"/>
</dbReference>
<evidence type="ECO:0000313" key="4">
    <source>
        <dbReference type="EMBL" id="EYE87154.1"/>
    </source>
</evidence>
<feature type="domain" description="Recombinase" evidence="3">
    <location>
        <begin position="148"/>
        <end position="274"/>
    </location>
</feature>
<dbReference type="InterPro" id="IPR038109">
    <property type="entry name" value="DNA_bind_recomb_sf"/>
</dbReference>
<dbReference type="PROSITE" id="PS51736">
    <property type="entry name" value="RECOMBINASES_3"/>
    <property type="match status" value="1"/>
</dbReference>
<keyword evidence="5" id="KW-1185">Reference proteome</keyword>
<name>A0A017RRS6_9CLOT</name>
<dbReference type="Pfam" id="PF13408">
    <property type="entry name" value="Zn_ribbon_recom"/>
    <property type="match status" value="1"/>
</dbReference>
<dbReference type="InterPro" id="IPR050639">
    <property type="entry name" value="SSR_resolvase"/>
</dbReference>
<evidence type="ECO:0000313" key="5">
    <source>
        <dbReference type="Proteomes" id="UP000019681"/>
    </source>
</evidence>
<accession>A0A017RRS6</accession>
<dbReference type="InterPro" id="IPR025827">
    <property type="entry name" value="Zn_ribbon_recom_dom"/>
</dbReference>
<organism evidence="4 5">
    <name type="scientific">Fervidicella metallireducens AeB</name>
    <dbReference type="NCBI Taxonomy" id="1403537"/>
    <lineage>
        <taxon>Bacteria</taxon>
        <taxon>Bacillati</taxon>
        <taxon>Bacillota</taxon>
        <taxon>Clostridia</taxon>
        <taxon>Eubacteriales</taxon>
        <taxon>Clostridiaceae</taxon>
        <taxon>Fervidicella</taxon>
    </lineage>
</organism>
<evidence type="ECO:0000259" key="3">
    <source>
        <dbReference type="PROSITE" id="PS51737"/>
    </source>
</evidence>
<dbReference type="SMART" id="SM00857">
    <property type="entry name" value="Resolvase"/>
    <property type="match status" value="1"/>
</dbReference>
<dbReference type="PANTHER" id="PTHR30461">
    <property type="entry name" value="DNA-INVERTASE FROM LAMBDOID PROPHAGE"/>
    <property type="match status" value="1"/>
</dbReference>
<reference evidence="4 5" key="1">
    <citation type="journal article" date="2014" name="Genome Announc.">
        <title>Draft Genome Sequence of Fervidicella metallireducens Strain AeBT, an Iron-Reducing Thermoanaerobe from the Great Artesian Basin.</title>
        <authorList>
            <person name="Patel B.K."/>
        </authorList>
    </citation>
    <scope>NUCLEOTIDE SEQUENCE [LARGE SCALE GENOMIC DNA]</scope>
    <source>
        <strain evidence="4 5">AeB</strain>
    </source>
</reference>
<dbReference type="Gene3D" id="3.90.1750.20">
    <property type="entry name" value="Putative Large Serine Recombinase, Chain B, Domain 2"/>
    <property type="match status" value="1"/>
</dbReference>
<sequence length="491" mass="57454">DNEEQLQSFEAQMDYYTRHIKSNPDWIFVNVYTDEGISATSTKKRDGFNRMIEDALSGKIDLIITKSVSRFARNTVDTLTTVRKLKEKGVEVYFEKENIYTMDSKGELLITIMSSLAQEESRSISENVTWGQRKRFADGRFSLPYKNFLGYTKGEDGYPKIVEEEAKIVRLIYRMFLEGKTALSIAKYLTENKVPTPAGKGVWHQSTVLSILKNEKYKGDAVLQKKFTVDFLTKKIKRNEGEVPQYYVENSHPAIISPEVFDMVQMEIKNRKEAKGYKTGKNYFSGKIICGDCGSFYGRKVWHSNDKYRKVIWQCNSKYKNEEKCNTPFINEEDLKKAFVEVFNGVINNKKEILRGYEEVIKEIVNTKDLDEKLFGLERQAKEIIDEINRCIRDNATKAQDQDEYMERYNALVERYESVRKEIESIENERFERLVKKDRIEEFMKVLRDREGLLDEFDGELWNMVIETIKVYEGGKMVFVFKDGMEVEVKV</sequence>
<dbReference type="PANTHER" id="PTHR30461:SF23">
    <property type="entry name" value="DNA RECOMBINASE-RELATED"/>
    <property type="match status" value="1"/>
</dbReference>
<dbReference type="RefSeq" id="WP_152539151.1">
    <property type="nucleotide sequence ID" value="NZ_AZQP01000115.1"/>
</dbReference>
<protein>
    <submittedName>
        <fullName evidence="4">Recombinase</fullName>
    </submittedName>
</protein>
<dbReference type="GO" id="GO:0000150">
    <property type="term" value="F:DNA strand exchange activity"/>
    <property type="evidence" value="ECO:0007669"/>
    <property type="project" value="InterPro"/>
</dbReference>
<feature type="coiled-coil region" evidence="1">
    <location>
        <begin position="402"/>
        <end position="429"/>
    </location>
</feature>
<evidence type="ECO:0000259" key="2">
    <source>
        <dbReference type="PROSITE" id="PS51736"/>
    </source>
</evidence>
<dbReference type="PROSITE" id="PS51737">
    <property type="entry name" value="RECOMBINASE_DNA_BIND"/>
    <property type="match status" value="1"/>
</dbReference>
<evidence type="ECO:0000256" key="1">
    <source>
        <dbReference type="SAM" id="Coils"/>
    </source>
</evidence>
<keyword evidence="1" id="KW-0175">Coiled coil</keyword>
<dbReference type="SUPFAM" id="SSF53041">
    <property type="entry name" value="Resolvase-like"/>
    <property type="match status" value="1"/>
</dbReference>
<dbReference type="CDD" id="cd00338">
    <property type="entry name" value="Ser_Recombinase"/>
    <property type="match status" value="1"/>
</dbReference>
<proteinExistence type="predicted"/>